<dbReference type="EMBL" id="JAGDFM010000766">
    <property type="protein sequence ID" value="KAG7376229.1"/>
    <property type="molecule type" value="Genomic_DNA"/>
</dbReference>
<name>A0A8T1V808_9STRA</name>
<keyword evidence="1" id="KW-1133">Transmembrane helix</keyword>
<gene>
    <name evidence="2" type="primary">CEP41_17</name>
    <name evidence="2" type="ORF">PHYPSEUDO_014000</name>
</gene>
<evidence type="ECO:0000256" key="1">
    <source>
        <dbReference type="SAM" id="Phobius"/>
    </source>
</evidence>
<feature type="transmembrane region" description="Helical" evidence="1">
    <location>
        <begin position="230"/>
        <end position="253"/>
    </location>
</feature>
<dbReference type="OrthoDB" id="122149at2759"/>
<keyword evidence="1" id="KW-0812">Transmembrane</keyword>
<comment type="caution">
    <text evidence="2">The sequence shown here is derived from an EMBL/GenBank/DDBJ whole genome shotgun (WGS) entry which is preliminary data.</text>
</comment>
<evidence type="ECO:0000313" key="3">
    <source>
        <dbReference type="Proteomes" id="UP000694044"/>
    </source>
</evidence>
<sequence length="737" mass="82589">MDPAREFVVVSSWMFALWWLIFIGVHLVTCGYNALYALFYWELGQTILCRYLVFYQIGMPPDHYGTIAAIHAVMSLVHGLCVLMMTLSSLWYRTLTFTPWGGTSIATEGANSMYNSHLSQSEANSSKRGSRVHSTIRRSLSKLSKLTGPLTDRYGLLGVNGTYFHVLLTWRELIETTFQTIQAYRMSILLPSMLLNRFYVVGLVVNCWSSAIIHALPFRSDEARRRFACLACDCALDLMAGMGVTGIVVLSYLDQYDPETTDFGLNPWYNDEWTARALNEFQMVVVVSWSDLLSRTIFSLGLLVTTTNLKELLYRSASRGNRVSAEVNLMKKVKVKALVQVIDTEMPHLTKSTPHVDLAEKTSCVGRVRNLVVRGVHIMFFVWGLLVLGFHVHASIRPALPQCMLQVRPWAVSRPSCFLVSLDCHQLGISGQIDEVDEKWHEFDGSTVVMMVIRHCTSLDVPDVFNEFHQLISVKLYNSTIVDWRESAAITNTNHPEFLSLMLVRVNMTDGVLPAAFLSSDTPLNLYDFEMCITNLRDLPKDLDLKWLMGSYIIIEFSQLQTVPASVLRILPGYLSLMGNPISELPPEIFEVEGLTDLGIGFTDIHELPRNVTQLSSTLTSIYLPDTDVSYFWPWAEDLFGRESARWVSTVIIAGGSVYCDDLERIANGSSDSFSIPLSVEYSMNLMEPNNALPGGSIWQSVDCNPVVSGVSGPLYPLVAEDEHNALDVCALGYACD</sequence>
<feature type="transmembrane region" description="Helical" evidence="1">
    <location>
        <begin position="198"/>
        <end position="218"/>
    </location>
</feature>
<feature type="transmembrane region" description="Helical" evidence="1">
    <location>
        <begin position="67"/>
        <end position="92"/>
    </location>
</feature>
<organism evidence="2 3">
    <name type="scientific">Phytophthora pseudosyringae</name>
    <dbReference type="NCBI Taxonomy" id="221518"/>
    <lineage>
        <taxon>Eukaryota</taxon>
        <taxon>Sar</taxon>
        <taxon>Stramenopiles</taxon>
        <taxon>Oomycota</taxon>
        <taxon>Peronosporomycetes</taxon>
        <taxon>Peronosporales</taxon>
        <taxon>Peronosporaceae</taxon>
        <taxon>Phytophthora</taxon>
    </lineage>
</organism>
<reference evidence="2" key="1">
    <citation type="submission" date="2021-02" db="EMBL/GenBank/DDBJ databases">
        <authorList>
            <person name="Palmer J.M."/>
        </authorList>
    </citation>
    <scope>NUCLEOTIDE SEQUENCE</scope>
    <source>
        <strain evidence="2">SCRP734</strain>
    </source>
</reference>
<evidence type="ECO:0000313" key="2">
    <source>
        <dbReference type="EMBL" id="KAG7376229.1"/>
    </source>
</evidence>
<dbReference type="Proteomes" id="UP000694044">
    <property type="component" value="Unassembled WGS sequence"/>
</dbReference>
<protein>
    <submittedName>
        <fullName evidence="2">Centrosomal protein of 41 kDa</fullName>
    </submittedName>
</protein>
<feature type="transmembrane region" description="Helical" evidence="1">
    <location>
        <begin position="7"/>
        <end position="28"/>
    </location>
</feature>
<dbReference type="AlphaFoldDB" id="A0A8T1V808"/>
<feature type="transmembrane region" description="Helical" evidence="1">
    <location>
        <begin position="371"/>
        <end position="392"/>
    </location>
</feature>
<keyword evidence="1" id="KW-0472">Membrane</keyword>
<keyword evidence="3" id="KW-1185">Reference proteome</keyword>
<accession>A0A8T1V808</accession>
<proteinExistence type="predicted"/>